<keyword evidence="7" id="KW-1185">Reference proteome</keyword>
<dbReference type="PANTHER" id="PTHR45735:SF2">
    <property type="entry name" value="CLEAVAGE STIMULATION FACTOR SUBUNIT 2"/>
    <property type="match status" value="1"/>
</dbReference>
<evidence type="ECO:0000313" key="7">
    <source>
        <dbReference type="Proteomes" id="UP000046395"/>
    </source>
</evidence>
<evidence type="ECO:0000256" key="2">
    <source>
        <dbReference type="ARBA" id="ARBA00022884"/>
    </source>
</evidence>
<evidence type="ECO:0000256" key="5">
    <source>
        <dbReference type="SAM" id="MobiDB-lite"/>
    </source>
</evidence>
<keyword evidence="3" id="KW-0539">Nucleus</keyword>
<dbReference type="Pfam" id="PF14304">
    <property type="entry name" value="CSTF_C"/>
    <property type="match status" value="1"/>
</dbReference>
<dbReference type="GO" id="GO:0003729">
    <property type="term" value="F:mRNA binding"/>
    <property type="evidence" value="ECO:0007669"/>
    <property type="project" value="TreeGrafter"/>
</dbReference>
<feature type="region of interest" description="Disordered" evidence="5">
    <location>
        <begin position="104"/>
        <end position="126"/>
    </location>
</feature>
<dbReference type="Pfam" id="PF14327">
    <property type="entry name" value="CSTF2_hinge"/>
    <property type="match status" value="1"/>
</dbReference>
<dbReference type="SUPFAM" id="SSF54928">
    <property type="entry name" value="RNA-binding domain, RBD"/>
    <property type="match status" value="1"/>
</dbReference>
<evidence type="ECO:0000256" key="1">
    <source>
        <dbReference type="ARBA" id="ARBA00004123"/>
    </source>
</evidence>
<dbReference type="InterPro" id="IPR000504">
    <property type="entry name" value="RRM_dom"/>
</dbReference>
<feature type="domain" description="RRM" evidence="6">
    <location>
        <begin position="14"/>
        <end position="92"/>
    </location>
</feature>
<dbReference type="InterPro" id="IPR012677">
    <property type="entry name" value="Nucleotide-bd_a/b_plait_sf"/>
</dbReference>
<keyword evidence="2 4" id="KW-0694">RNA-binding</keyword>
<dbReference type="Gene3D" id="1.25.40.630">
    <property type="match status" value="1"/>
</dbReference>
<proteinExistence type="predicted"/>
<dbReference type="WBParaSite" id="TMUE_0000000883.1">
    <property type="protein sequence ID" value="TMUE_0000000883.1"/>
    <property type="gene ID" value="WBGene00296806"/>
</dbReference>
<dbReference type="FunFam" id="1.10.20.70:FF:000001">
    <property type="entry name" value="Cleavage stimulation factor subunit 2"/>
    <property type="match status" value="1"/>
</dbReference>
<reference evidence="8" key="1">
    <citation type="submission" date="2019-12" db="UniProtKB">
        <authorList>
            <consortium name="WormBaseParasite"/>
        </authorList>
    </citation>
    <scope>IDENTIFICATION</scope>
</reference>
<dbReference type="GO" id="GO:0005847">
    <property type="term" value="C:mRNA cleavage and polyadenylation specificity factor complex"/>
    <property type="evidence" value="ECO:0007669"/>
    <property type="project" value="TreeGrafter"/>
</dbReference>
<evidence type="ECO:0000313" key="8">
    <source>
        <dbReference type="WBParaSite" id="TMUE_0000000883.1"/>
    </source>
</evidence>
<dbReference type="STRING" id="70415.A0A5S6Q0Y7"/>
<dbReference type="PROSITE" id="PS50102">
    <property type="entry name" value="RRM"/>
    <property type="match status" value="1"/>
</dbReference>
<dbReference type="Pfam" id="PF00076">
    <property type="entry name" value="RRM_1"/>
    <property type="match status" value="1"/>
</dbReference>
<dbReference type="GO" id="GO:0031124">
    <property type="term" value="P:mRNA 3'-end processing"/>
    <property type="evidence" value="ECO:0007669"/>
    <property type="project" value="InterPro"/>
</dbReference>
<dbReference type="SMART" id="SM00360">
    <property type="entry name" value="RRM"/>
    <property type="match status" value="1"/>
</dbReference>
<dbReference type="Gene3D" id="1.10.20.70">
    <property type="entry name" value="Transcription termination and cleavage factor, C-terminal domain"/>
    <property type="match status" value="1"/>
</dbReference>
<dbReference type="Gene3D" id="3.30.70.330">
    <property type="match status" value="1"/>
</dbReference>
<evidence type="ECO:0000256" key="3">
    <source>
        <dbReference type="ARBA" id="ARBA00023242"/>
    </source>
</evidence>
<protein>
    <submittedName>
        <fullName evidence="8">RRM domain-containing protein</fullName>
    </submittedName>
</protein>
<accession>A0A5S6Q0Y7</accession>
<evidence type="ECO:0000256" key="4">
    <source>
        <dbReference type="PROSITE-ProRule" id="PRU00176"/>
    </source>
</evidence>
<dbReference type="InterPro" id="IPR026896">
    <property type="entry name" value="CSTF_C"/>
</dbReference>
<dbReference type="AlphaFoldDB" id="A0A5S6Q0Y7"/>
<comment type="subcellular location">
    <subcellularLocation>
        <location evidence="1">Nucleus</location>
    </subcellularLocation>
</comment>
<organism evidence="7 8">
    <name type="scientific">Trichuris muris</name>
    <name type="common">Mouse whipworm</name>
    <dbReference type="NCBI Taxonomy" id="70415"/>
    <lineage>
        <taxon>Eukaryota</taxon>
        <taxon>Metazoa</taxon>
        <taxon>Ecdysozoa</taxon>
        <taxon>Nematoda</taxon>
        <taxon>Enoplea</taxon>
        <taxon>Dorylaimia</taxon>
        <taxon>Trichinellida</taxon>
        <taxon>Trichuridae</taxon>
        <taxon>Trichuris</taxon>
    </lineage>
</organism>
<evidence type="ECO:0000259" key="6">
    <source>
        <dbReference type="PROSITE" id="PS50102"/>
    </source>
</evidence>
<dbReference type="CDD" id="cd12398">
    <property type="entry name" value="RRM_CSTF2_RNA15_like"/>
    <property type="match status" value="1"/>
</dbReference>
<dbReference type="InterPro" id="IPR038192">
    <property type="entry name" value="CSTF_C_sf"/>
</dbReference>
<sequence length="343" mass="38106">MATGNQNMVERSYKSVFVGNIPYDASEESLRELFSQVGPVASVRLVFDRETGKPKGYGFCEFLDKETAMSAQRNLNGIEFHGRQLRVDAAVGERSKEELQQLRTTFTDKEDEQLQSPYGPEQDPEKAPHEVTRMVMQLPPEQMFELLKQVKVCIETNVSEARNMLLQNPQLAFAFLQVLICVRHLDLQDALNIISLQPVATMPQTTEVPVTHPTGKVPLLPTTFLPQPVGMVPDNVRNLEATQTAIPANQAPELPVTQPVRAPLLGTVASPYGAQFQTTVPPGWPISRPQPTIQAVPPAMDPEKSALIAQLMQLTDEQISALPPDQRQTVTLLRQQFRGVAHM</sequence>
<dbReference type="InterPro" id="IPR035979">
    <property type="entry name" value="RBD_domain_sf"/>
</dbReference>
<dbReference type="InterPro" id="IPR025742">
    <property type="entry name" value="CSTF2_hinge"/>
</dbReference>
<dbReference type="Proteomes" id="UP000046395">
    <property type="component" value="Unassembled WGS sequence"/>
</dbReference>
<dbReference type="PANTHER" id="PTHR45735">
    <property type="entry name" value="CLEAVAGE STIMULATION FACTOR SUBUNIT 2"/>
    <property type="match status" value="1"/>
</dbReference>
<name>A0A5S6Q0Y7_TRIMR</name>